<dbReference type="SMART" id="SM00385">
    <property type="entry name" value="CYCLIN"/>
    <property type="match status" value="2"/>
</dbReference>
<comment type="caution">
    <text evidence="6">The sequence shown here is derived from an EMBL/GenBank/DDBJ whole genome shotgun (WGS) entry which is preliminary data.</text>
</comment>
<dbReference type="AlphaFoldDB" id="A0A9P6PSS4"/>
<feature type="compositionally biased region" description="Low complexity" evidence="3">
    <location>
        <begin position="289"/>
        <end position="308"/>
    </location>
</feature>
<feature type="region of interest" description="Disordered" evidence="3">
    <location>
        <begin position="1"/>
        <end position="82"/>
    </location>
</feature>
<dbReference type="Gene3D" id="1.10.472.10">
    <property type="entry name" value="Cyclin-like"/>
    <property type="match status" value="2"/>
</dbReference>
<evidence type="ECO:0000259" key="5">
    <source>
        <dbReference type="SMART" id="SM01332"/>
    </source>
</evidence>
<keyword evidence="7" id="KW-1185">Reference proteome</keyword>
<protein>
    <recommendedName>
        <fullName evidence="8">Cyclin N-terminal domain-containing protein</fullName>
    </recommendedName>
</protein>
<evidence type="ECO:0000256" key="1">
    <source>
        <dbReference type="ARBA" id="ARBA00023127"/>
    </source>
</evidence>
<evidence type="ECO:0000313" key="6">
    <source>
        <dbReference type="EMBL" id="KAG0253267.1"/>
    </source>
</evidence>
<name>A0A9P6PSS4_9FUNG</name>
<dbReference type="SUPFAM" id="SSF47954">
    <property type="entry name" value="Cyclin-like"/>
    <property type="match status" value="2"/>
</dbReference>
<evidence type="ECO:0008006" key="8">
    <source>
        <dbReference type="Google" id="ProtNLM"/>
    </source>
</evidence>
<feature type="compositionally biased region" description="Polar residues" evidence="3">
    <location>
        <begin position="398"/>
        <end position="407"/>
    </location>
</feature>
<keyword evidence="1 2" id="KW-0195">Cyclin</keyword>
<organism evidence="6 7">
    <name type="scientific">Actinomortierella ambigua</name>
    <dbReference type="NCBI Taxonomy" id="1343610"/>
    <lineage>
        <taxon>Eukaryota</taxon>
        <taxon>Fungi</taxon>
        <taxon>Fungi incertae sedis</taxon>
        <taxon>Mucoromycota</taxon>
        <taxon>Mortierellomycotina</taxon>
        <taxon>Mortierellomycetes</taxon>
        <taxon>Mortierellales</taxon>
        <taxon>Mortierellaceae</taxon>
        <taxon>Actinomortierella</taxon>
    </lineage>
</organism>
<dbReference type="InterPro" id="IPR006671">
    <property type="entry name" value="Cyclin_N"/>
</dbReference>
<feature type="compositionally biased region" description="Polar residues" evidence="3">
    <location>
        <begin position="7"/>
        <end position="39"/>
    </location>
</feature>
<dbReference type="EMBL" id="JAAAJB010000595">
    <property type="protein sequence ID" value="KAG0253267.1"/>
    <property type="molecule type" value="Genomic_DNA"/>
</dbReference>
<comment type="similarity">
    <text evidence="2">Belongs to the cyclin family.</text>
</comment>
<dbReference type="Pfam" id="PF00134">
    <property type="entry name" value="Cyclin_N"/>
    <property type="match status" value="1"/>
</dbReference>
<dbReference type="Proteomes" id="UP000807716">
    <property type="component" value="Unassembled WGS sequence"/>
</dbReference>
<dbReference type="SMART" id="SM01332">
    <property type="entry name" value="Cyclin_C"/>
    <property type="match status" value="1"/>
</dbReference>
<feature type="compositionally biased region" description="Polar residues" evidence="3">
    <location>
        <begin position="60"/>
        <end position="73"/>
    </location>
</feature>
<feature type="region of interest" description="Disordered" evidence="3">
    <location>
        <begin position="398"/>
        <end position="430"/>
    </location>
</feature>
<feature type="domain" description="Cyclin-like" evidence="4">
    <location>
        <begin position="476"/>
        <end position="567"/>
    </location>
</feature>
<evidence type="ECO:0000256" key="2">
    <source>
        <dbReference type="RuleBase" id="RU000383"/>
    </source>
</evidence>
<reference evidence="6" key="1">
    <citation type="journal article" date="2020" name="Fungal Divers.">
        <title>Resolving the Mortierellaceae phylogeny through synthesis of multi-gene phylogenetics and phylogenomics.</title>
        <authorList>
            <person name="Vandepol N."/>
            <person name="Liber J."/>
            <person name="Desiro A."/>
            <person name="Na H."/>
            <person name="Kennedy M."/>
            <person name="Barry K."/>
            <person name="Grigoriev I.V."/>
            <person name="Miller A.N."/>
            <person name="O'Donnell K."/>
            <person name="Stajich J.E."/>
            <person name="Bonito G."/>
        </authorList>
    </citation>
    <scope>NUCLEOTIDE SEQUENCE</scope>
    <source>
        <strain evidence="6">BC1065</strain>
    </source>
</reference>
<feature type="domain" description="Cyclin C-terminal" evidence="5">
    <location>
        <begin position="576"/>
        <end position="691"/>
    </location>
</feature>
<gene>
    <name evidence="6" type="ORF">DFQ27_007514</name>
</gene>
<dbReference type="InterPro" id="IPR004367">
    <property type="entry name" value="Cyclin_C-dom"/>
</dbReference>
<evidence type="ECO:0000313" key="7">
    <source>
        <dbReference type="Proteomes" id="UP000807716"/>
    </source>
</evidence>
<dbReference type="InterPro" id="IPR036915">
    <property type="entry name" value="Cyclin-like_sf"/>
</dbReference>
<sequence length="699" mass="77332">MPKLTSLFKSTKPSATSTRDGTKPTIVSANAASHLTSSHNDVDNKENVPQSQQERRTMLQLGTTRAPKNNLQPSKEVPSHAPELIVAPRQFTSSRPIGAPAGQSHKSAAIQPEPARLVLKEIQPNPTTAARPLWARLKHPPAPTPRPIAITASRTRPPLTIAATDASTQKPKFHRDETEPPPVARQALPQSRLIKSCAAPPLKQRAPVKASISYRKIPTIVQAEEEKVAACEMQELQCFRRQKEAVSPVQVLHQVDDQEDEEFEERNSTHQTTLSVLTASIVPLPLPPSSTTSSPSSTQSSLSPKSTTIPVHATGIATQGAPSKKRQRDRVTELRAEGRRAMSSPRARLTTTDANLVTKRIKSDEAMATSSIRAPAVDVSELAVQVRCTVAIGGVVTTQSQDRSQPQVEGDAPVSGHDGGNGDDDDKRNVLGEEWCPEYAEEIIAHLFRRERDLAPPESYWTKPREHWRTRATCVDVMVHLVGECRAMDEVLFLAVNFMDRYFAQRQPTLDLNTMVMVSGICVWLALKFEAKQAAYPLSSILVRMKAYMQKPFSRQDFIVGERVILRQLGYELGWPGPIPFLNWVSWADGHSARMQLAARFLLEISQLFPALVMQPPSLLVAASIAVARHVAGWPDWDESLQDILGHHKEAVAPVFRNLIRVVNEPRTLSSCSFRKYSKPERGFVTNDLMMAFDPNLPS</sequence>
<dbReference type="OrthoDB" id="5590282at2759"/>
<feature type="compositionally biased region" description="Basic and acidic residues" evidence="3">
    <location>
        <begin position="329"/>
        <end position="340"/>
    </location>
</feature>
<dbReference type="Pfam" id="PF02984">
    <property type="entry name" value="Cyclin_C"/>
    <property type="match status" value="1"/>
</dbReference>
<evidence type="ECO:0000256" key="3">
    <source>
        <dbReference type="SAM" id="MobiDB-lite"/>
    </source>
</evidence>
<proteinExistence type="inferred from homology"/>
<dbReference type="InterPro" id="IPR039361">
    <property type="entry name" value="Cyclin"/>
</dbReference>
<feature type="region of interest" description="Disordered" evidence="3">
    <location>
        <begin position="285"/>
        <end position="349"/>
    </location>
</feature>
<dbReference type="PANTHER" id="PTHR10177">
    <property type="entry name" value="CYCLINS"/>
    <property type="match status" value="1"/>
</dbReference>
<evidence type="ECO:0000259" key="4">
    <source>
        <dbReference type="SMART" id="SM00385"/>
    </source>
</evidence>
<dbReference type="InterPro" id="IPR013763">
    <property type="entry name" value="Cyclin-like_dom"/>
</dbReference>
<accession>A0A9P6PSS4</accession>
<feature type="domain" description="Cyclin-like" evidence="4">
    <location>
        <begin position="580"/>
        <end position="661"/>
    </location>
</feature>